<dbReference type="RefSeq" id="WP_259870046.1">
    <property type="nucleotide sequence ID" value="NZ_JAMQJZ010000024.1"/>
</dbReference>
<feature type="transmembrane region" description="Helical" evidence="1">
    <location>
        <begin position="245"/>
        <end position="266"/>
    </location>
</feature>
<dbReference type="SUPFAM" id="SSF103473">
    <property type="entry name" value="MFS general substrate transporter"/>
    <property type="match status" value="1"/>
</dbReference>
<feature type="transmembrane region" description="Helical" evidence="1">
    <location>
        <begin position="418"/>
        <end position="442"/>
    </location>
</feature>
<dbReference type="InterPro" id="IPR018702">
    <property type="entry name" value="DUF2207"/>
</dbReference>
<evidence type="ECO:0000259" key="2">
    <source>
        <dbReference type="Pfam" id="PF09972"/>
    </source>
</evidence>
<reference evidence="3" key="1">
    <citation type="submission" date="2022-06" db="EMBL/GenBank/DDBJ databases">
        <title>Aquibacillus sp. a new bacterium isolated from soil saline samples.</title>
        <authorList>
            <person name="Galisteo C."/>
            <person name="De La Haba R."/>
            <person name="Sanchez-Porro C."/>
            <person name="Ventosa A."/>
        </authorList>
    </citation>
    <scope>NUCLEOTIDE SEQUENCE</scope>
    <source>
        <strain evidence="3">JCM 12387</strain>
    </source>
</reference>
<organism evidence="3 4">
    <name type="scientific">Aquibacillus koreensis</name>
    <dbReference type="NCBI Taxonomy" id="279446"/>
    <lineage>
        <taxon>Bacteria</taxon>
        <taxon>Bacillati</taxon>
        <taxon>Bacillota</taxon>
        <taxon>Bacilli</taxon>
        <taxon>Bacillales</taxon>
        <taxon>Bacillaceae</taxon>
        <taxon>Aquibacillus</taxon>
    </lineage>
</organism>
<keyword evidence="1" id="KW-0812">Transmembrane</keyword>
<dbReference type="Proteomes" id="UP001145072">
    <property type="component" value="Unassembled WGS sequence"/>
</dbReference>
<feature type="transmembrane region" description="Helical" evidence="1">
    <location>
        <begin position="473"/>
        <end position="506"/>
    </location>
</feature>
<evidence type="ECO:0000313" key="3">
    <source>
        <dbReference type="EMBL" id="MDC3422600.1"/>
    </source>
</evidence>
<comment type="caution">
    <text evidence="3">The sequence shown here is derived from an EMBL/GenBank/DDBJ whole genome shotgun (WGS) entry which is preliminary data.</text>
</comment>
<dbReference type="AlphaFoldDB" id="A0A9X3WMW2"/>
<evidence type="ECO:0000256" key="1">
    <source>
        <dbReference type="SAM" id="Phobius"/>
    </source>
</evidence>
<keyword evidence="4" id="KW-1185">Reference proteome</keyword>
<keyword evidence="1" id="KW-0472">Membrane</keyword>
<evidence type="ECO:0000313" key="4">
    <source>
        <dbReference type="Proteomes" id="UP001145072"/>
    </source>
</evidence>
<feature type="domain" description="DUF2207" evidence="2">
    <location>
        <begin position="27"/>
        <end position="204"/>
    </location>
</feature>
<feature type="transmembrane region" description="Helical" evidence="1">
    <location>
        <begin position="448"/>
        <end position="466"/>
    </location>
</feature>
<dbReference type="InterPro" id="IPR036259">
    <property type="entry name" value="MFS_trans_sf"/>
</dbReference>
<protein>
    <submittedName>
        <fullName evidence="3">DUF2207 domain-containing protein</fullName>
    </submittedName>
</protein>
<sequence>MKKIIGSIFIIVVICIGFIIAKDDSFSIDKVHIHAHIATDGTVHVEELYHYAFDDTNNKIIRTMPSTAENLQAFTVPNGMKAPSIDTDNLDPLEVEKIHDAYHINLQHTTDATKRIIYSYTVKEAVTKYEDIADFRYNFFNNSNYARLNNVTVSLSRPQATLPEKSFIYFHSKNQPSTLQTNNILQYSYDSVLPSRSHDFRFLFPATELVDRPTDVDKKMKRKLFASESSLQWRYQNIEENFNKAIPFLVIGILFTIIIGTCLFYFHPNRKKSQLAQQELLTLLEKSDPLIVSYIHKEGKFDDKDLIAGLFSLHDRGLVTMTEVPSELNLGTTFRFTWKRSREKLQESDQYVKDWLFTQEDKYGSYFLLESFVNPDEATTRSAKRKSRKQYKKRLREWFQLVEEQPGFKENRKTYISYYLFTSMLLFFTIGMFIYLLFHSVWPREMQFTWTIIITLLGCLIVWEKYDRLLVGIFFAVIGLLAIFITISIASILFLLLLIVAGGFAFITPSTYWNAENSFLPFAIKHARKEFRKQRYPMGNTPKTIQKQLQIAIIVEQEDGFAHQCLAVPQSLLTNGQYPMLHNPNITAFTFMETGGRFLRFHL</sequence>
<dbReference type="Pfam" id="PF09972">
    <property type="entry name" value="DUF2207"/>
    <property type="match status" value="1"/>
</dbReference>
<gene>
    <name evidence="3" type="ORF">NC661_19800</name>
</gene>
<dbReference type="EMBL" id="JAMQJZ010000024">
    <property type="protein sequence ID" value="MDC3422600.1"/>
    <property type="molecule type" value="Genomic_DNA"/>
</dbReference>
<accession>A0A9X3WMW2</accession>
<proteinExistence type="predicted"/>
<name>A0A9X3WMW2_9BACI</name>
<keyword evidence="1" id="KW-1133">Transmembrane helix</keyword>